<protein>
    <submittedName>
        <fullName evidence="2">Uncharacterized protein</fullName>
    </submittedName>
</protein>
<feature type="region of interest" description="Disordered" evidence="1">
    <location>
        <begin position="40"/>
        <end position="68"/>
    </location>
</feature>
<accession>A0A0A0EX15</accession>
<dbReference type="Proteomes" id="UP000029989">
    <property type="component" value="Unassembled WGS sequence"/>
</dbReference>
<organism evidence="2 3">
    <name type="scientific">Lysobacter arseniciresistens ZS79</name>
    <dbReference type="NCBI Taxonomy" id="913325"/>
    <lineage>
        <taxon>Bacteria</taxon>
        <taxon>Pseudomonadati</taxon>
        <taxon>Pseudomonadota</taxon>
        <taxon>Gammaproteobacteria</taxon>
        <taxon>Lysobacterales</taxon>
        <taxon>Lysobacteraceae</taxon>
        <taxon>Novilysobacter</taxon>
    </lineage>
</organism>
<feature type="compositionally biased region" description="Basic and acidic residues" evidence="1">
    <location>
        <begin position="43"/>
        <end position="52"/>
    </location>
</feature>
<reference evidence="2 3" key="1">
    <citation type="journal article" date="2015" name="Stand. Genomic Sci.">
        <title>Genomic information of the arsenic-resistant bacterium Lysobacter arseniciresistens type strain ZS79(T) and comparison of Lysobacter draft genomes.</title>
        <authorList>
            <person name="Liu L."/>
            <person name="Zhang S."/>
            <person name="Luo M."/>
            <person name="Wang G."/>
        </authorList>
    </citation>
    <scope>NUCLEOTIDE SEQUENCE [LARGE SCALE GENOMIC DNA]</scope>
    <source>
        <strain evidence="2 3">ZS79</strain>
    </source>
</reference>
<dbReference type="EMBL" id="AVPT01000023">
    <property type="protein sequence ID" value="KGM54810.1"/>
    <property type="molecule type" value="Genomic_DNA"/>
</dbReference>
<name>A0A0A0EX15_9GAMM</name>
<dbReference type="AlphaFoldDB" id="A0A0A0EX15"/>
<evidence type="ECO:0000256" key="1">
    <source>
        <dbReference type="SAM" id="MobiDB-lite"/>
    </source>
</evidence>
<sequence>MKTHTYNHSSNKFSNQFAAPTLDELESPRALAKNKRIARLAGKQRDKERRMEMQMAKRHRAEGQLSWA</sequence>
<dbReference type="RefSeq" id="WP_036212193.1">
    <property type="nucleotide sequence ID" value="NZ_AVPT01000023.1"/>
</dbReference>
<evidence type="ECO:0000313" key="3">
    <source>
        <dbReference type="Proteomes" id="UP000029989"/>
    </source>
</evidence>
<evidence type="ECO:0000313" key="2">
    <source>
        <dbReference type="EMBL" id="KGM54810.1"/>
    </source>
</evidence>
<comment type="caution">
    <text evidence="2">The sequence shown here is derived from an EMBL/GenBank/DDBJ whole genome shotgun (WGS) entry which is preliminary data.</text>
</comment>
<keyword evidence="3" id="KW-1185">Reference proteome</keyword>
<gene>
    <name evidence="2" type="ORF">N799_08655</name>
</gene>
<proteinExistence type="predicted"/>